<dbReference type="Gene3D" id="1.10.600.10">
    <property type="entry name" value="Farnesyl Diphosphate Synthase"/>
    <property type="match status" value="1"/>
</dbReference>
<dbReference type="EC" id="4.2.3.-" evidence="4"/>
<dbReference type="InParanoid" id="A0A3N4LAU4"/>
<dbReference type="Pfam" id="PF19086">
    <property type="entry name" value="Terpene_syn_C_2"/>
    <property type="match status" value="1"/>
</dbReference>
<keyword evidence="4" id="KW-0479">Metal-binding</keyword>
<dbReference type="GO" id="GO:0046872">
    <property type="term" value="F:metal ion binding"/>
    <property type="evidence" value="ECO:0007669"/>
    <property type="project" value="UniProtKB-KW"/>
</dbReference>
<comment type="similarity">
    <text evidence="2 4">Belongs to the terpene synthase family.</text>
</comment>
<dbReference type="PANTHER" id="PTHR35201:SF4">
    <property type="entry name" value="BETA-PINACENE SYNTHASE-RELATED"/>
    <property type="match status" value="1"/>
</dbReference>
<evidence type="ECO:0000256" key="4">
    <source>
        <dbReference type="RuleBase" id="RU366034"/>
    </source>
</evidence>
<keyword evidence="4" id="KW-0456">Lyase</keyword>
<dbReference type="EMBL" id="ML119114">
    <property type="protein sequence ID" value="RPB15125.1"/>
    <property type="molecule type" value="Genomic_DNA"/>
</dbReference>
<dbReference type="InterPro" id="IPR008949">
    <property type="entry name" value="Isoprenoid_synthase_dom_sf"/>
</dbReference>
<organism evidence="5 6">
    <name type="scientific">Morchella conica CCBAS932</name>
    <dbReference type="NCBI Taxonomy" id="1392247"/>
    <lineage>
        <taxon>Eukaryota</taxon>
        <taxon>Fungi</taxon>
        <taxon>Dikarya</taxon>
        <taxon>Ascomycota</taxon>
        <taxon>Pezizomycotina</taxon>
        <taxon>Pezizomycetes</taxon>
        <taxon>Pezizales</taxon>
        <taxon>Morchellaceae</taxon>
        <taxon>Morchella</taxon>
    </lineage>
</organism>
<dbReference type="AlphaFoldDB" id="A0A3N4LAU4"/>
<evidence type="ECO:0000256" key="2">
    <source>
        <dbReference type="ARBA" id="ARBA00006333"/>
    </source>
</evidence>
<keyword evidence="3 4" id="KW-0460">Magnesium</keyword>
<gene>
    <name evidence="5" type="ORF">P167DRAFT_571598</name>
</gene>
<evidence type="ECO:0000313" key="5">
    <source>
        <dbReference type="EMBL" id="RPB15125.1"/>
    </source>
</evidence>
<dbReference type="Proteomes" id="UP000277580">
    <property type="component" value="Unassembled WGS sequence"/>
</dbReference>
<comment type="cofactor">
    <cofactor evidence="1 4">
        <name>Mg(2+)</name>
        <dbReference type="ChEBI" id="CHEBI:18420"/>
    </cofactor>
</comment>
<dbReference type="InterPro" id="IPR034686">
    <property type="entry name" value="Terpene_cyclase-like_2"/>
</dbReference>
<dbReference type="GO" id="GO:0008299">
    <property type="term" value="P:isoprenoid biosynthetic process"/>
    <property type="evidence" value="ECO:0007669"/>
    <property type="project" value="UniProtKB-ARBA"/>
</dbReference>
<accession>A0A3N4LAU4</accession>
<keyword evidence="6" id="KW-1185">Reference proteome</keyword>
<proteinExistence type="inferred from homology"/>
<dbReference type="SUPFAM" id="SSF48576">
    <property type="entry name" value="Terpenoid synthases"/>
    <property type="match status" value="1"/>
</dbReference>
<evidence type="ECO:0000256" key="3">
    <source>
        <dbReference type="ARBA" id="ARBA00022842"/>
    </source>
</evidence>
<name>A0A3N4LAU4_9PEZI</name>
<dbReference type="STRING" id="1392247.A0A3N4LAU4"/>
<evidence type="ECO:0000256" key="1">
    <source>
        <dbReference type="ARBA" id="ARBA00001946"/>
    </source>
</evidence>
<sequence length="326" mass="36903">MSAVTPKSEVQAMFKGTKILLPDIPSTLPGWRVTEREDCSPYVKEAINSWAKSISQDEAFFKKTAAAKFGLVAQFLYPDGDEEALATIACFYAWVWAWDDVFDTQFEGVDSMQIREETTLNFEYLLADPPGPKPSVVSPLNSSFSWFAGRVKKKMCKEPRERLLRDLKEFVHNVTSWYGRQDDNVPTLSEYYVMRRECVGVAPTIDLIEYCYGLDIPPTMVGHHAFQQILEKTRDIVMISNDMVSLARELRAGHVDNIVSVLAYHEGMSPQEAMDHAAVLLRQAHADFESAERDLPLPSGNDTSDEELRKFVLGCKDVCAGLMKWR</sequence>
<protein>
    <recommendedName>
        <fullName evidence="4">Terpene synthase</fullName>
        <ecNumber evidence="4">4.2.3.-</ecNumber>
    </recommendedName>
</protein>
<evidence type="ECO:0000313" key="6">
    <source>
        <dbReference type="Proteomes" id="UP000277580"/>
    </source>
</evidence>
<reference evidence="5 6" key="1">
    <citation type="journal article" date="2018" name="Nat. Ecol. Evol.">
        <title>Pezizomycetes genomes reveal the molecular basis of ectomycorrhizal truffle lifestyle.</title>
        <authorList>
            <person name="Murat C."/>
            <person name="Payen T."/>
            <person name="Noel B."/>
            <person name="Kuo A."/>
            <person name="Morin E."/>
            <person name="Chen J."/>
            <person name="Kohler A."/>
            <person name="Krizsan K."/>
            <person name="Balestrini R."/>
            <person name="Da Silva C."/>
            <person name="Montanini B."/>
            <person name="Hainaut M."/>
            <person name="Levati E."/>
            <person name="Barry K.W."/>
            <person name="Belfiori B."/>
            <person name="Cichocki N."/>
            <person name="Clum A."/>
            <person name="Dockter R.B."/>
            <person name="Fauchery L."/>
            <person name="Guy J."/>
            <person name="Iotti M."/>
            <person name="Le Tacon F."/>
            <person name="Lindquist E.A."/>
            <person name="Lipzen A."/>
            <person name="Malagnac F."/>
            <person name="Mello A."/>
            <person name="Molinier V."/>
            <person name="Miyauchi S."/>
            <person name="Poulain J."/>
            <person name="Riccioni C."/>
            <person name="Rubini A."/>
            <person name="Sitrit Y."/>
            <person name="Splivallo R."/>
            <person name="Traeger S."/>
            <person name="Wang M."/>
            <person name="Zifcakova L."/>
            <person name="Wipf D."/>
            <person name="Zambonelli A."/>
            <person name="Paolocci F."/>
            <person name="Nowrousian M."/>
            <person name="Ottonello S."/>
            <person name="Baldrian P."/>
            <person name="Spatafora J.W."/>
            <person name="Henrissat B."/>
            <person name="Nagy L.G."/>
            <person name="Aury J.M."/>
            <person name="Wincker P."/>
            <person name="Grigoriev I.V."/>
            <person name="Bonfante P."/>
            <person name="Martin F.M."/>
        </authorList>
    </citation>
    <scope>NUCLEOTIDE SEQUENCE [LARGE SCALE GENOMIC DNA]</scope>
    <source>
        <strain evidence="5 6">CCBAS932</strain>
    </source>
</reference>
<dbReference type="PANTHER" id="PTHR35201">
    <property type="entry name" value="TERPENE SYNTHASE"/>
    <property type="match status" value="1"/>
</dbReference>
<dbReference type="OrthoDB" id="2861623at2759"/>
<dbReference type="GO" id="GO:0010333">
    <property type="term" value="F:terpene synthase activity"/>
    <property type="evidence" value="ECO:0007669"/>
    <property type="project" value="InterPro"/>
</dbReference>